<keyword evidence="3" id="KW-1185">Reference proteome</keyword>
<gene>
    <name evidence="2" type="ORF">KK1_034506</name>
</gene>
<evidence type="ECO:0000313" key="3">
    <source>
        <dbReference type="Proteomes" id="UP000075243"/>
    </source>
</evidence>
<protein>
    <submittedName>
        <fullName evidence="2">Uncharacterized protein</fullName>
    </submittedName>
</protein>
<dbReference type="AlphaFoldDB" id="A0A151RNC0"/>
<accession>A0A151RNC0</accession>
<organism evidence="2 3">
    <name type="scientific">Cajanus cajan</name>
    <name type="common">Pigeon pea</name>
    <name type="synonym">Cajanus indicus</name>
    <dbReference type="NCBI Taxonomy" id="3821"/>
    <lineage>
        <taxon>Eukaryota</taxon>
        <taxon>Viridiplantae</taxon>
        <taxon>Streptophyta</taxon>
        <taxon>Embryophyta</taxon>
        <taxon>Tracheophyta</taxon>
        <taxon>Spermatophyta</taxon>
        <taxon>Magnoliopsida</taxon>
        <taxon>eudicotyledons</taxon>
        <taxon>Gunneridae</taxon>
        <taxon>Pentapetalae</taxon>
        <taxon>rosids</taxon>
        <taxon>fabids</taxon>
        <taxon>Fabales</taxon>
        <taxon>Fabaceae</taxon>
        <taxon>Papilionoideae</taxon>
        <taxon>50 kb inversion clade</taxon>
        <taxon>NPAAA clade</taxon>
        <taxon>indigoferoid/millettioid clade</taxon>
        <taxon>Phaseoleae</taxon>
        <taxon>Cajanus</taxon>
    </lineage>
</organism>
<feature type="region of interest" description="Disordered" evidence="1">
    <location>
        <begin position="351"/>
        <end position="380"/>
    </location>
</feature>
<dbReference type="Proteomes" id="UP000075243">
    <property type="component" value="Unassembled WGS sequence"/>
</dbReference>
<reference evidence="2" key="1">
    <citation type="journal article" date="2012" name="Nat. Biotechnol.">
        <title>Draft genome sequence of pigeonpea (Cajanus cajan), an orphan legume crop of resource-poor farmers.</title>
        <authorList>
            <person name="Varshney R.K."/>
            <person name="Chen W."/>
            <person name="Li Y."/>
            <person name="Bharti A.K."/>
            <person name="Saxena R.K."/>
            <person name="Schlueter J.A."/>
            <person name="Donoghue M.T."/>
            <person name="Azam S."/>
            <person name="Fan G."/>
            <person name="Whaley A.M."/>
            <person name="Farmer A.D."/>
            <person name="Sheridan J."/>
            <person name="Iwata A."/>
            <person name="Tuteja R."/>
            <person name="Penmetsa R.V."/>
            <person name="Wu W."/>
            <person name="Upadhyaya H.D."/>
            <person name="Yang S.P."/>
            <person name="Shah T."/>
            <person name="Saxena K.B."/>
            <person name="Michael T."/>
            <person name="McCombie W.R."/>
            <person name="Yang B."/>
            <person name="Zhang G."/>
            <person name="Yang H."/>
            <person name="Wang J."/>
            <person name="Spillane C."/>
            <person name="Cook D.R."/>
            <person name="May G.D."/>
            <person name="Xu X."/>
            <person name="Jackson S.A."/>
        </authorList>
    </citation>
    <scope>NUCLEOTIDE SEQUENCE [LARGE SCALE GENOMIC DNA]</scope>
</reference>
<dbReference type="Gramene" id="C.cajan_36099.t">
    <property type="protein sequence ID" value="C.cajan_36099.t.cds1"/>
    <property type="gene ID" value="C.cajan_36099"/>
</dbReference>
<evidence type="ECO:0000256" key="1">
    <source>
        <dbReference type="SAM" id="MobiDB-lite"/>
    </source>
</evidence>
<evidence type="ECO:0000313" key="2">
    <source>
        <dbReference type="EMBL" id="KYP44036.1"/>
    </source>
</evidence>
<feature type="region of interest" description="Disordered" evidence="1">
    <location>
        <begin position="1"/>
        <end position="32"/>
    </location>
</feature>
<proteinExistence type="predicted"/>
<feature type="compositionally biased region" description="Polar residues" evidence="1">
    <location>
        <begin position="15"/>
        <end position="32"/>
    </location>
</feature>
<feature type="compositionally biased region" description="Basic residues" evidence="1">
    <location>
        <begin position="369"/>
        <end position="380"/>
    </location>
</feature>
<dbReference type="EMBL" id="KQ483643">
    <property type="protein sequence ID" value="KYP44036.1"/>
    <property type="molecule type" value="Genomic_DNA"/>
</dbReference>
<sequence length="380" mass="39718">MQEPNLAKRKGGEVSNKNAHSAAPNTTANDNVHSVAPHEVLRVHGGIETGQPAGVPAVLSPGNVVNSDSRVHGSLGVDLHALGAAGLPPPNGMVHNGSASAGTHGPTAPEAIIVAPIPAPIGVIAALPAQVNDHGSLGADLHALGAAGLPPPIGMVHNGPAQFRVLDAPPTQVNYALFNQAMSPANATTCDEAADVTYVHGDVAPASFVVDDLVGIASQHDDNSLAGMPPLEDLSNDHKQHQLSLDRDHGSSMEAGAVNVTSKINIPAPSQSHGKWDFAALVDAASETSEEEQENLFPHVPKHLSPHTSCSDQILFGEADTFNRDLGDFHPDVQHDLRVLEAACRYGNHTPKKVQIPKLKKPSPDKPRTRSQRAKSFKLS</sequence>
<name>A0A151RNC0_CAJCA</name>